<comment type="subcellular location">
    <subcellularLocation>
        <location evidence="1">Membrane</location>
        <topology evidence="1">Multi-pass membrane protein</topology>
    </subcellularLocation>
</comment>
<dbReference type="Proteomes" id="UP000076023">
    <property type="component" value="Unassembled WGS sequence"/>
</dbReference>
<feature type="transmembrane region" description="Helical" evidence="6">
    <location>
        <begin position="402"/>
        <end position="423"/>
    </location>
</feature>
<feature type="transmembrane region" description="Helical" evidence="6">
    <location>
        <begin position="54"/>
        <end position="75"/>
    </location>
</feature>
<keyword evidence="4 6" id="KW-1133">Transmembrane helix</keyword>
<feature type="transmembrane region" description="Helical" evidence="6">
    <location>
        <begin position="112"/>
        <end position="134"/>
    </location>
</feature>
<dbReference type="CDD" id="cd17319">
    <property type="entry name" value="MFS_ExuT_GudP_like"/>
    <property type="match status" value="1"/>
</dbReference>
<keyword evidence="5 6" id="KW-0472">Membrane</keyword>
<sequence length="434" mass="46463">MNTGETPDIPDDLTHRVLRHLLPAISIAFLLNYLDRFNISFAGLQMEESLGLSPVGFGWAGSCFAIGYLLFQIPANIGLMRIGARRWLGILAIGWGLIVCLTGLVRTPTELYAARFLLGAVEAGFVPAIVLYLSWWFPTRMRTQTVAIYGQGVPIAGIIGGPLAGWLMTVFATPAESESWRALMFCEGAPSILVGLWMLATLPNAPREARWLSETEAAEIAAASTLAGASPRPVDRAQILITLRSPAVWRLCVTYFLLVGGTFGIVLWLPQFLRRPGWESPQVIGWISAIPWAFGSVSIVVASRMADRSRDFGRVAAISAVSAAVAFGLAGIVQDRWLVLSLMTIATASMLSLSVTFWGLPPEVLAGEKAAVGIPLVNAAGFAGALISPVAIGWIAQSLGSLSGGIILSGVFLAGCAVALIGWRREFRVPYPRT</sequence>
<dbReference type="InterPro" id="IPR020846">
    <property type="entry name" value="MFS_dom"/>
</dbReference>
<comment type="caution">
    <text evidence="8">The sequence shown here is derived from an EMBL/GenBank/DDBJ whole genome shotgun (WGS) entry which is preliminary data.</text>
</comment>
<dbReference type="FunFam" id="1.20.1250.20:FF:000018">
    <property type="entry name" value="MFS transporter permease"/>
    <property type="match status" value="1"/>
</dbReference>
<keyword evidence="3 6" id="KW-0812">Transmembrane</keyword>
<feature type="transmembrane region" description="Helical" evidence="6">
    <location>
        <begin position="87"/>
        <end position="106"/>
    </location>
</feature>
<evidence type="ECO:0000256" key="6">
    <source>
        <dbReference type="SAM" id="Phobius"/>
    </source>
</evidence>
<feature type="transmembrane region" description="Helical" evidence="6">
    <location>
        <begin position="315"/>
        <end position="333"/>
    </location>
</feature>
<evidence type="ECO:0000256" key="5">
    <source>
        <dbReference type="ARBA" id="ARBA00023136"/>
    </source>
</evidence>
<evidence type="ECO:0000256" key="4">
    <source>
        <dbReference type="ARBA" id="ARBA00022989"/>
    </source>
</evidence>
<dbReference type="EMBL" id="BDCO01000002">
    <property type="protein sequence ID" value="GAT33445.1"/>
    <property type="molecule type" value="Genomic_DNA"/>
</dbReference>
<accession>A0A146G6U6</accession>
<evidence type="ECO:0000256" key="1">
    <source>
        <dbReference type="ARBA" id="ARBA00004141"/>
    </source>
</evidence>
<dbReference type="GO" id="GO:0016020">
    <property type="term" value="C:membrane"/>
    <property type="evidence" value="ECO:0007669"/>
    <property type="project" value="UniProtKB-SubCell"/>
</dbReference>
<feature type="transmembrane region" description="Helical" evidence="6">
    <location>
        <begin position="180"/>
        <end position="200"/>
    </location>
</feature>
<feature type="transmembrane region" description="Helical" evidence="6">
    <location>
        <begin position="283"/>
        <end position="303"/>
    </location>
</feature>
<dbReference type="Pfam" id="PF07690">
    <property type="entry name" value="MFS_1"/>
    <property type="match status" value="1"/>
</dbReference>
<evidence type="ECO:0000259" key="7">
    <source>
        <dbReference type="PROSITE" id="PS50850"/>
    </source>
</evidence>
<dbReference type="RefSeq" id="WP_075079175.1">
    <property type="nucleotide sequence ID" value="NZ_BDCO01000002.1"/>
</dbReference>
<dbReference type="InterPro" id="IPR036259">
    <property type="entry name" value="MFS_trans_sf"/>
</dbReference>
<dbReference type="OrthoDB" id="9773404at2"/>
<proteinExistence type="predicted"/>
<dbReference type="SUPFAM" id="SSF103473">
    <property type="entry name" value="MFS general substrate transporter"/>
    <property type="match status" value="1"/>
</dbReference>
<feature type="transmembrane region" description="Helical" evidence="6">
    <location>
        <begin position="17"/>
        <end position="34"/>
    </location>
</feature>
<feature type="domain" description="Major facilitator superfamily (MFS) profile" evidence="7">
    <location>
        <begin position="21"/>
        <end position="427"/>
    </location>
</feature>
<feature type="transmembrane region" description="Helical" evidence="6">
    <location>
        <begin position="339"/>
        <end position="360"/>
    </location>
</feature>
<feature type="transmembrane region" description="Helical" evidence="6">
    <location>
        <begin position="248"/>
        <end position="271"/>
    </location>
</feature>
<gene>
    <name evidence="8" type="ORF">TSACC_21861</name>
</gene>
<name>A0A146G6U6_TERSA</name>
<organism evidence="8 9">
    <name type="scientific">Terrimicrobium sacchariphilum</name>
    <dbReference type="NCBI Taxonomy" id="690879"/>
    <lineage>
        <taxon>Bacteria</taxon>
        <taxon>Pseudomonadati</taxon>
        <taxon>Verrucomicrobiota</taxon>
        <taxon>Terrimicrobiia</taxon>
        <taxon>Terrimicrobiales</taxon>
        <taxon>Terrimicrobiaceae</taxon>
        <taxon>Terrimicrobium</taxon>
    </lineage>
</organism>
<evidence type="ECO:0000256" key="3">
    <source>
        <dbReference type="ARBA" id="ARBA00022692"/>
    </source>
</evidence>
<evidence type="ECO:0000313" key="9">
    <source>
        <dbReference type="Proteomes" id="UP000076023"/>
    </source>
</evidence>
<dbReference type="Gene3D" id="1.20.1250.20">
    <property type="entry name" value="MFS general substrate transporter like domains"/>
    <property type="match status" value="2"/>
</dbReference>
<dbReference type="FunCoup" id="A0A146G6U6">
    <property type="interactions" value="134"/>
</dbReference>
<dbReference type="PANTHER" id="PTHR43791">
    <property type="entry name" value="PERMEASE-RELATED"/>
    <property type="match status" value="1"/>
</dbReference>
<evidence type="ECO:0000256" key="2">
    <source>
        <dbReference type="ARBA" id="ARBA00022448"/>
    </source>
</evidence>
<dbReference type="GO" id="GO:0022857">
    <property type="term" value="F:transmembrane transporter activity"/>
    <property type="evidence" value="ECO:0007669"/>
    <property type="project" value="InterPro"/>
</dbReference>
<dbReference type="InterPro" id="IPR011701">
    <property type="entry name" value="MFS"/>
</dbReference>
<keyword evidence="2" id="KW-0813">Transport</keyword>
<dbReference type="PANTHER" id="PTHR43791:SF36">
    <property type="entry name" value="TRANSPORTER, PUTATIVE (AFU_ORTHOLOGUE AFUA_6G08340)-RELATED"/>
    <property type="match status" value="1"/>
</dbReference>
<reference evidence="9" key="1">
    <citation type="journal article" date="2017" name="Genome Announc.">
        <title>Draft Genome Sequence of Terrimicrobium sacchariphilum NM-5T, a Facultative Anaerobic Soil Bacterium of the Class Spartobacteria.</title>
        <authorList>
            <person name="Qiu Y.L."/>
            <person name="Tourlousse D.M."/>
            <person name="Matsuura N."/>
            <person name="Ohashi A."/>
            <person name="Sekiguchi Y."/>
        </authorList>
    </citation>
    <scope>NUCLEOTIDE SEQUENCE [LARGE SCALE GENOMIC DNA]</scope>
    <source>
        <strain evidence="9">NM-5</strain>
    </source>
</reference>
<dbReference type="InParanoid" id="A0A146G6U6"/>
<keyword evidence="9" id="KW-1185">Reference proteome</keyword>
<dbReference type="PROSITE" id="PS50850">
    <property type="entry name" value="MFS"/>
    <property type="match status" value="1"/>
</dbReference>
<evidence type="ECO:0000313" key="8">
    <source>
        <dbReference type="EMBL" id="GAT33445.1"/>
    </source>
</evidence>
<dbReference type="AlphaFoldDB" id="A0A146G6U6"/>
<feature type="transmembrane region" description="Helical" evidence="6">
    <location>
        <begin position="372"/>
        <end position="396"/>
    </location>
</feature>
<protein>
    <submittedName>
        <fullName evidence="8">Sugar phosphate permease</fullName>
    </submittedName>
</protein>
<feature type="transmembrane region" description="Helical" evidence="6">
    <location>
        <begin position="146"/>
        <end position="168"/>
    </location>
</feature>